<keyword evidence="2" id="KW-0732">Signal</keyword>
<dbReference type="EMBL" id="QNQU01000005">
    <property type="protein sequence ID" value="RBQ09075.1"/>
    <property type="molecule type" value="Genomic_DNA"/>
</dbReference>
<gene>
    <name evidence="4" type="ORF">DRW42_07710</name>
</gene>
<dbReference type="AlphaFoldDB" id="A0A366L5C3"/>
<feature type="domain" description="PDZ" evidence="3">
    <location>
        <begin position="434"/>
        <end position="499"/>
    </location>
</feature>
<dbReference type="InterPro" id="IPR001478">
    <property type="entry name" value="PDZ"/>
</dbReference>
<feature type="chain" id="PRO_5016892544" description="PDZ domain-containing protein" evidence="2">
    <location>
        <begin position="19"/>
        <end position="511"/>
    </location>
</feature>
<dbReference type="Gene3D" id="2.30.42.10">
    <property type="match status" value="1"/>
</dbReference>
<accession>A0A366L5C3</accession>
<dbReference type="SMART" id="SM00228">
    <property type="entry name" value="PDZ"/>
    <property type="match status" value="1"/>
</dbReference>
<protein>
    <recommendedName>
        <fullName evidence="3">PDZ domain-containing protein</fullName>
    </recommendedName>
</protein>
<reference evidence="4 5" key="1">
    <citation type="submission" date="2018-07" db="EMBL/GenBank/DDBJ databases">
        <title>A draft genome of a endophytic bacteria, a new species of Pedobacter.</title>
        <authorList>
            <person name="Zhang Z.D."/>
            <person name="Chen Z.J."/>
        </authorList>
    </citation>
    <scope>NUCLEOTIDE SEQUENCE [LARGE SCALE GENOMIC DNA]</scope>
    <source>
        <strain evidence="4 5">RS10</strain>
    </source>
</reference>
<organism evidence="4 5">
    <name type="scientific">Pedobacter miscanthi</name>
    <dbReference type="NCBI Taxonomy" id="2259170"/>
    <lineage>
        <taxon>Bacteria</taxon>
        <taxon>Pseudomonadati</taxon>
        <taxon>Bacteroidota</taxon>
        <taxon>Sphingobacteriia</taxon>
        <taxon>Sphingobacteriales</taxon>
        <taxon>Sphingobacteriaceae</taxon>
        <taxon>Pedobacter</taxon>
    </lineage>
</organism>
<name>A0A366L5C3_9SPHI</name>
<evidence type="ECO:0000313" key="5">
    <source>
        <dbReference type="Proteomes" id="UP000252081"/>
    </source>
</evidence>
<dbReference type="Proteomes" id="UP000252081">
    <property type="component" value="Unassembled WGS sequence"/>
</dbReference>
<evidence type="ECO:0000256" key="1">
    <source>
        <dbReference type="SAM" id="Coils"/>
    </source>
</evidence>
<dbReference type="InterPro" id="IPR034122">
    <property type="entry name" value="Retropepsin-like_bacterial"/>
</dbReference>
<proteinExistence type="predicted"/>
<evidence type="ECO:0000313" key="4">
    <source>
        <dbReference type="EMBL" id="RBQ09075.1"/>
    </source>
</evidence>
<dbReference type="Gene3D" id="2.40.70.10">
    <property type="entry name" value="Acid Proteases"/>
    <property type="match status" value="2"/>
</dbReference>
<dbReference type="PROSITE" id="PS50106">
    <property type="entry name" value="PDZ"/>
    <property type="match status" value="1"/>
</dbReference>
<dbReference type="RefSeq" id="WP_113948249.1">
    <property type="nucleotide sequence ID" value="NZ_QNQU01000005.1"/>
</dbReference>
<keyword evidence="1" id="KW-0175">Coiled coil</keyword>
<feature type="signal peptide" evidence="2">
    <location>
        <begin position="1"/>
        <end position="18"/>
    </location>
</feature>
<comment type="caution">
    <text evidence="4">The sequence shown here is derived from an EMBL/GenBank/DDBJ whole genome shotgun (WGS) entry which is preliminary data.</text>
</comment>
<evidence type="ECO:0000259" key="3">
    <source>
        <dbReference type="PROSITE" id="PS50106"/>
    </source>
</evidence>
<dbReference type="SUPFAM" id="SSF50630">
    <property type="entry name" value="Acid proteases"/>
    <property type="match status" value="1"/>
</dbReference>
<feature type="coiled-coil region" evidence="1">
    <location>
        <begin position="476"/>
        <end position="503"/>
    </location>
</feature>
<dbReference type="Pfam" id="PF13180">
    <property type="entry name" value="PDZ_2"/>
    <property type="match status" value="1"/>
</dbReference>
<keyword evidence="5" id="KW-1185">Reference proteome</keyword>
<dbReference type="OrthoDB" id="644381at2"/>
<evidence type="ECO:0000256" key="2">
    <source>
        <dbReference type="SAM" id="SignalP"/>
    </source>
</evidence>
<dbReference type="InterPro" id="IPR036034">
    <property type="entry name" value="PDZ_sf"/>
</dbReference>
<dbReference type="CDD" id="cd05483">
    <property type="entry name" value="retropepsin_like_bacteria"/>
    <property type="match status" value="1"/>
</dbReference>
<dbReference type="InterPro" id="IPR021109">
    <property type="entry name" value="Peptidase_aspartic_dom_sf"/>
</dbReference>
<dbReference type="Pfam" id="PF13650">
    <property type="entry name" value="Asp_protease_2"/>
    <property type="match status" value="1"/>
</dbReference>
<sequence length="511" mass="56793">MKKILFIGLFLFAKAVFAQQEPTDVQIKYALQLFGQNLKKHNVKDITSVLDETFHIAEYRDRDLTNVLPQLINPVVLDTIYYENIIKRNNRIYARQVAVPRQGPKMISWLRMNNYLMFDRIGHFEQLMGLADPVGQELQPAKLLSKTAIKRSSSLMFIEVQIKGSNEVYSFMFDSGAGATSLSEDVAAKLGLKVNQKAIDIKTAGNGGQFKTIDTLNLSIGGLNVRGKQVVVADLKGLQKVIGKPMDGIIGFDLLKDYQVAINLDDSEMSIYNFGYFETDDKNKLTIRLTNNIPKIEATLKVDGLDYKTRMLFDTGAGGAISGNYFLNAYTSGLTDKMKNKMSSAAMDLSGNVSQSEMGTIDAITLAGATLNNPVISLDLPKEQPSFGFDRHGLIGMSLLGRFNFRFNYNMGYIAISPNKTFAAPMVPLYALGLGFVQDGSKFMVTHVDEKGLAFKAGLRTGDELISINQVNPGSVDQITQQLRNLAKNKIELEVTRNQQKKKIELKKFEI</sequence>
<dbReference type="SUPFAM" id="SSF50156">
    <property type="entry name" value="PDZ domain-like"/>
    <property type="match status" value="1"/>
</dbReference>